<dbReference type="GO" id="GO:0006457">
    <property type="term" value="P:protein folding"/>
    <property type="evidence" value="ECO:0007669"/>
    <property type="project" value="InterPro"/>
</dbReference>
<dbReference type="RefSeq" id="WP_012373345.1">
    <property type="nucleotide sequence ID" value="NC_010571.1"/>
</dbReference>
<keyword evidence="5" id="KW-1133">Transmembrane helix</keyword>
<evidence type="ECO:0000256" key="1">
    <source>
        <dbReference type="ARBA" id="ARBA00000971"/>
    </source>
</evidence>
<dbReference type="Gene3D" id="3.10.50.40">
    <property type="match status" value="1"/>
</dbReference>
<dbReference type="Proteomes" id="UP000007013">
    <property type="component" value="Chromosome"/>
</dbReference>
<reference evidence="7 8" key="1">
    <citation type="journal article" date="2011" name="J. Bacteriol.">
        <title>Genome sequence of the verrucomicrobium Opitutus terrae PB90-1, an abundant inhabitant of rice paddy soil ecosystems.</title>
        <authorList>
            <person name="van Passel M.W."/>
            <person name="Kant R."/>
            <person name="Palva A."/>
            <person name="Copeland A."/>
            <person name="Lucas S."/>
            <person name="Lapidus A."/>
            <person name="Glavina del Rio T."/>
            <person name="Pitluck S."/>
            <person name="Goltsman E."/>
            <person name="Clum A."/>
            <person name="Sun H."/>
            <person name="Schmutz J."/>
            <person name="Larimer F.W."/>
            <person name="Land M.L."/>
            <person name="Hauser L."/>
            <person name="Kyrpides N."/>
            <person name="Mikhailova N."/>
            <person name="Richardson P.P."/>
            <person name="Janssen P.H."/>
            <person name="de Vos W.M."/>
            <person name="Smidt H."/>
        </authorList>
    </citation>
    <scope>NUCLEOTIDE SEQUENCE [LARGE SCALE GENOMIC DNA]</scope>
    <source>
        <strain evidence="8">DSM 11246 / JCM 15787 / PB90-1</strain>
    </source>
</reference>
<keyword evidence="5" id="KW-0812">Transmembrane</keyword>
<comment type="similarity">
    <text evidence="4">Belongs to the FKBP-type PPIase family.</text>
</comment>
<dbReference type="InterPro" id="IPR001179">
    <property type="entry name" value="PPIase_FKBP_dom"/>
</dbReference>
<evidence type="ECO:0000313" key="8">
    <source>
        <dbReference type="Proteomes" id="UP000007013"/>
    </source>
</evidence>
<dbReference type="Pfam" id="PF01346">
    <property type="entry name" value="FKBP_N"/>
    <property type="match status" value="1"/>
</dbReference>
<dbReference type="eggNOG" id="COG0545">
    <property type="taxonomic scope" value="Bacteria"/>
</dbReference>
<evidence type="ECO:0000256" key="4">
    <source>
        <dbReference type="RuleBase" id="RU003915"/>
    </source>
</evidence>
<dbReference type="EC" id="5.2.1.8" evidence="4"/>
<sequence length="269" mass="29069">MKTSSAPVSSAPPWRGLALVLLGVNVLLLTLVLVMMARRNRAPESAALELSSTVAPKSTPTPAAATPATVVARGPYAALGSYMAENNRIPDLGWTEQQFTEFLAGFRSSYEGRGVPLDDDAKQLRDEISQRVQKMLAVEQPDPAEEYFRILREKEGVQQTASGLHYRVTEEGYGGPHPTAADTVVISFAGRLPDGTELRNFSRARVRMAVKDLLPGLAEGVQLLSVGGKALVYVPPTLAFPAQQWPADIPRGVPLAFFVELHEIAPKAK</sequence>
<proteinExistence type="inferred from homology"/>
<keyword evidence="3 4" id="KW-0413">Isomerase</keyword>
<organism evidence="7 8">
    <name type="scientific">Opitutus terrae (strain DSM 11246 / JCM 15787 / PB90-1)</name>
    <dbReference type="NCBI Taxonomy" id="452637"/>
    <lineage>
        <taxon>Bacteria</taxon>
        <taxon>Pseudomonadati</taxon>
        <taxon>Verrucomicrobiota</taxon>
        <taxon>Opitutia</taxon>
        <taxon>Opitutales</taxon>
        <taxon>Opitutaceae</taxon>
        <taxon>Opitutus</taxon>
    </lineage>
</organism>
<dbReference type="STRING" id="452637.Oter_0517"/>
<keyword evidence="8" id="KW-1185">Reference proteome</keyword>
<evidence type="ECO:0000256" key="5">
    <source>
        <dbReference type="SAM" id="Phobius"/>
    </source>
</evidence>
<dbReference type="EMBL" id="CP001032">
    <property type="protein sequence ID" value="ACB73807.1"/>
    <property type="molecule type" value="Genomic_DNA"/>
</dbReference>
<dbReference type="PROSITE" id="PS50059">
    <property type="entry name" value="FKBP_PPIASE"/>
    <property type="match status" value="1"/>
</dbReference>
<feature type="domain" description="PPIase FKBP-type" evidence="6">
    <location>
        <begin position="181"/>
        <end position="265"/>
    </location>
</feature>
<dbReference type="InterPro" id="IPR046357">
    <property type="entry name" value="PPIase_dom_sf"/>
</dbReference>
<evidence type="ECO:0000313" key="7">
    <source>
        <dbReference type="EMBL" id="ACB73807.1"/>
    </source>
</evidence>
<name>B1ZRW5_OPITP</name>
<evidence type="ECO:0000256" key="2">
    <source>
        <dbReference type="ARBA" id="ARBA00023110"/>
    </source>
</evidence>
<dbReference type="HOGENOM" id="CLU_1033798_0_0_0"/>
<evidence type="ECO:0000256" key="3">
    <source>
        <dbReference type="PROSITE-ProRule" id="PRU00277"/>
    </source>
</evidence>
<feature type="transmembrane region" description="Helical" evidence="5">
    <location>
        <begin position="16"/>
        <end position="37"/>
    </location>
</feature>
<dbReference type="GO" id="GO:0003755">
    <property type="term" value="F:peptidyl-prolyl cis-trans isomerase activity"/>
    <property type="evidence" value="ECO:0007669"/>
    <property type="project" value="UniProtKB-UniRule"/>
</dbReference>
<gene>
    <name evidence="7" type="ordered locus">Oter_0517</name>
</gene>
<dbReference type="OrthoDB" id="194651at2"/>
<dbReference type="SUPFAM" id="SSF54534">
    <property type="entry name" value="FKBP-like"/>
    <property type="match status" value="1"/>
</dbReference>
<dbReference type="KEGG" id="ote:Oter_0517"/>
<evidence type="ECO:0000259" key="6">
    <source>
        <dbReference type="PROSITE" id="PS50059"/>
    </source>
</evidence>
<keyword evidence="5" id="KW-0472">Membrane</keyword>
<dbReference type="Pfam" id="PF00254">
    <property type="entry name" value="FKBP_C"/>
    <property type="match status" value="1"/>
</dbReference>
<dbReference type="AlphaFoldDB" id="B1ZRW5"/>
<keyword evidence="2 3" id="KW-0697">Rotamase</keyword>
<protein>
    <recommendedName>
        <fullName evidence="4">Peptidyl-prolyl cis-trans isomerase</fullName>
        <ecNumber evidence="4">5.2.1.8</ecNumber>
    </recommendedName>
</protein>
<comment type="catalytic activity">
    <reaction evidence="1 3 4">
        <text>[protein]-peptidylproline (omega=180) = [protein]-peptidylproline (omega=0)</text>
        <dbReference type="Rhea" id="RHEA:16237"/>
        <dbReference type="Rhea" id="RHEA-COMP:10747"/>
        <dbReference type="Rhea" id="RHEA-COMP:10748"/>
        <dbReference type="ChEBI" id="CHEBI:83833"/>
        <dbReference type="ChEBI" id="CHEBI:83834"/>
        <dbReference type="EC" id="5.2.1.8"/>
    </reaction>
</comment>
<accession>B1ZRW5</accession>
<dbReference type="InterPro" id="IPR000774">
    <property type="entry name" value="PPIase_FKBP_N"/>
</dbReference>